<dbReference type="Gramene" id="TRITD2Bv1G259410.1">
    <property type="protein sequence ID" value="TRITD2Bv1G259410.1"/>
    <property type="gene ID" value="TRITD2Bv1G259410"/>
</dbReference>
<dbReference type="AlphaFoldDB" id="A0A9R1Q4K0"/>
<feature type="transmembrane region" description="Helical" evidence="1">
    <location>
        <begin position="44"/>
        <end position="64"/>
    </location>
</feature>
<name>A0A9R1Q4K0_TRITD</name>
<evidence type="ECO:0000313" key="4">
    <source>
        <dbReference type="Proteomes" id="UP000324705"/>
    </source>
</evidence>
<keyword evidence="1" id="KW-0472">Membrane</keyword>
<dbReference type="EMBL" id="LT934114">
    <property type="protein sequence ID" value="VAH54675.1"/>
    <property type="molecule type" value="Genomic_DNA"/>
</dbReference>
<evidence type="ECO:0000256" key="1">
    <source>
        <dbReference type="SAM" id="Phobius"/>
    </source>
</evidence>
<dbReference type="Pfam" id="PF04578">
    <property type="entry name" value="DUF594"/>
    <property type="match status" value="1"/>
</dbReference>
<gene>
    <name evidence="3" type="ORF">TRITD_2Bv1G259410</name>
</gene>
<sequence length="660" mass="76436">MHPTESLIKLFSEWEIQLLVLLSFTLQLFLFFTGSLRRNGTSGFLRLSIWAAYLGADLVAVYALGLLSRHEDITTTERHIQLLAFFWAPFLLIHLGGQDTITAFAMEDNNLWLRHLLNLVVQVLLALYVFWKSIGRHNVELLVSGIFVFVAGVVKYGERTWSLRCGSLESSTGHHYIKLFPEEINVVDVGYSSIVCAALDSMPYILGIFSASSLFATSPLSEDTLRDPDKMLKVVRLELGMMYDDLYTKAVVLRTRSFIILRCISQISFFVSFALFHVDDKRRYSRGDTAITYTLFFGGFLLEVCAMFVFMMSPWTWAWLKVKKCNRLAKLSWFIFSTNIGWPEKNQRWPNLMGQYNFRSWLTGNDLRPRTCKQRVMTVVKRLFMYLFYAEKKNIFWMSKLLDTEYVNVDKMMMECVAKEICLLHDEFPIGDSPTKQPPHKKGRREWQSIQPLLTRTETDLVTDFGCGISEIHMLTELHLSKYPPPSDMEANNAGMVEVCRKLSNYMMYLLVTHPSMLPLNISAEATLERYQVNPRVIEEDLMVKEEGKEPSEQVLERMEPSKEALEGLVHMWTRLLLYAAGKSRVEMHKTQLSRGGELITFAWLFMAHYGLGDSQLRRIQITNDETKTVCPSVPQIYAFYDPKYTIYLCTYYLFFIKQS</sequence>
<dbReference type="Pfam" id="PF13968">
    <property type="entry name" value="DUF4220"/>
    <property type="match status" value="1"/>
</dbReference>
<feature type="transmembrane region" description="Helical" evidence="1">
    <location>
        <begin position="290"/>
        <end position="320"/>
    </location>
</feature>
<keyword evidence="4" id="KW-1185">Reference proteome</keyword>
<keyword evidence="1" id="KW-0812">Transmembrane</keyword>
<dbReference type="InterPro" id="IPR025315">
    <property type="entry name" value="DUF4220"/>
</dbReference>
<feature type="domain" description="DUF4220" evidence="2">
    <location>
        <begin position="50"/>
        <end position="358"/>
    </location>
</feature>
<organism evidence="3 4">
    <name type="scientific">Triticum turgidum subsp. durum</name>
    <name type="common">Durum wheat</name>
    <name type="synonym">Triticum durum</name>
    <dbReference type="NCBI Taxonomy" id="4567"/>
    <lineage>
        <taxon>Eukaryota</taxon>
        <taxon>Viridiplantae</taxon>
        <taxon>Streptophyta</taxon>
        <taxon>Embryophyta</taxon>
        <taxon>Tracheophyta</taxon>
        <taxon>Spermatophyta</taxon>
        <taxon>Magnoliopsida</taxon>
        <taxon>Liliopsida</taxon>
        <taxon>Poales</taxon>
        <taxon>Poaceae</taxon>
        <taxon>BOP clade</taxon>
        <taxon>Pooideae</taxon>
        <taxon>Triticodae</taxon>
        <taxon>Triticeae</taxon>
        <taxon>Triticinae</taxon>
        <taxon>Triticum</taxon>
    </lineage>
</organism>
<reference evidence="3 4" key="1">
    <citation type="submission" date="2017-09" db="EMBL/GenBank/DDBJ databases">
        <authorList>
            <consortium name="International Durum Wheat Genome Sequencing Consortium (IDWGSC)"/>
            <person name="Milanesi L."/>
        </authorList>
    </citation>
    <scope>NUCLEOTIDE SEQUENCE [LARGE SCALE GENOMIC DNA]</scope>
    <source>
        <strain evidence="4">cv. Svevo</strain>
    </source>
</reference>
<feature type="transmembrane region" description="Helical" evidence="1">
    <location>
        <begin position="112"/>
        <end position="131"/>
    </location>
</feature>
<dbReference type="PANTHER" id="PTHR31325">
    <property type="entry name" value="OS01G0798800 PROTEIN-RELATED"/>
    <property type="match status" value="1"/>
</dbReference>
<evidence type="ECO:0000313" key="3">
    <source>
        <dbReference type="EMBL" id="VAH54675.1"/>
    </source>
</evidence>
<dbReference type="InterPro" id="IPR007658">
    <property type="entry name" value="DUF594"/>
</dbReference>
<feature type="transmembrane region" description="Helical" evidence="1">
    <location>
        <begin position="14"/>
        <end position="32"/>
    </location>
</feature>
<feature type="transmembrane region" description="Helical" evidence="1">
    <location>
        <begin position="84"/>
        <end position="105"/>
    </location>
</feature>
<dbReference type="Proteomes" id="UP000324705">
    <property type="component" value="Chromosome 2B"/>
</dbReference>
<protein>
    <recommendedName>
        <fullName evidence="2">DUF4220 domain-containing protein</fullName>
    </recommendedName>
</protein>
<feature type="transmembrane region" description="Helical" evidence="1">
    <location>
        <begin position="259"/>
        <end position="278"/>
    </location>
</feature>
<evidence type="ECO:0000259" key="2">
    <source>
        <dbReference type="Pfam" id="PF13968"/>
    </source>
</evidence>
<accession>A0A9R1Q4K0</accession>
<proteinExistence type="predicted"/>
<keyword evidence="1" id="KW-1133">Transmembrane helix</keyword>
<feature type="transmembrane region" description="Helical" evidence="1">
    <location>
        <begin position="137"/>
        <end position="154"/>
    </location>
</feature>
<dbReference type="OMA" id="YSSIVCA"/>